<evidence type="ECO:0000313" key="1">
    <source>
        <dbReference type="EMBL" id="KAG6449294.1"/>
    </source>
</evidence>
<proteinExistence type="predicted"/>
<sequence>KTEESEVTDKIKKRLNENIVNLHKVNRTLDLGAENLKFWAANDMKNYINSNRTLDGKTFKEFEKYYLDCLRL</sequence>
<dbReference type="Proteomes" id="UP000791440">
    <property type="component" value="Unassembled WGS sequence"/>
</dbReference>
<dbReference type="AlphaFoldDB" id="A0A921Z0W6"/>
<dbReference type="EMBL" id="JH668372">
    <property type="protein sequence ID" value="KAG6449294.1"/>
    <property type="molecule type" value="Genomic_DNA"/>
</dbReference>
<gene>
    <name evidence="1" type="ORF">O3G_MSEX005970</name>
</gene>
<keyword evidence="2" id="KW-1185">Reference proteome</keyword>
<accession>A0A921Z0W6</accession>
<name>A0A921Z0W6_MANSE</name>
<evidence type="ECO:0000313" key="2">
    <source>
        <dbReference type="Proteomes" id="UP000791440"/>
    </source>
</evidence>
<reference evidence="1" key="1">
    <citation type="journal article" date="2016" name="Insect Biochem. Mol. Biol.">
        <title>Multifaceted biological insights from a draft genome sequence of the tobacco hornworm moth, Manduca sexta.</title>
        <authorList>
            <person name="Kanost M.R."/>
            <person name="Arrese E.L."/>
            <person name="Cao X."/>
            <person name="Chen Y.R."/>
            <person name="Chellapilla S."/>
            <person name="Goldsmith M.R."/>
            <person name="Grosse-Wilde E."/>
            <person name="Heckel D.G."/>
            <person name="Herndon N."/>
            <person name="Jiang H."/>
            <person name="Papanicolaou A."/>
            <person name="Qu J."/>
            <person name="Soulages J.L."/>
            <person name="Vogel H."/>
            <person name="Walters J."/>
            <person name="Waterhouse R.M."/>
            <person name="Ahn S.J."/>
            <person name="Almeida F.C."/>
            <person name="An C."/>
            <person name="Aqrawi P."/>
            <person name="Bretschneider A."/>
            <person name="Bryant W.B."/>
            <person name="Bucks S."/>
            <person name="Chao H."/>
            <person name="Chevignon G."/>
            <person name="Christen J.M."/>
            <person name="Clarke D.F."/>
            <person name="Dittmer N.T."/>
            <person name="Ferguson L.C.F."/>
            <person name="Garavelou S."/>
            <person name="Gordon K.H.J."/>
            <person name="Gunaratna R.T."/>
            <person name="Han Y."/>
            <person name="Hauser F."/>
            <person name="He Y."/>
            <person name="Heidel-Fischer H."/>
            <person name="Hirsh A."/>
            <person name="Hu Y."/>
            <person name="Jiang H."/>
            <person name="Kalra D."/>
            <person name="Klinner C."/>
            <person name="Konig C."/>
            <person name="Kovar C."/>
            <person name="Kroll A.R."/>
            <person name="Kuwar S.S."/>
            <person name="Lee S.L."/>
            <person name="Lehman R."/>
            <person name="Li K."/>
            <person name="Li Z."/>
            <person name="Liang H."/>
            <person name="Lovelace S."/>
            <person name="Lu Z."/>
            <person name="Mansfield J.H."/>
            <person name="McCulloch K.J."/>
            <person name="Mathew T."/>
            <person name="Morton B."/>
            <person name="Muzny D.M."/>
            <person name="Neunemann D."/>
            <person name="Ongeri F."/>
            <person name="Pauchet Y."/>
            <person name="Pu L.L."/>
            <person name="Pyrousis I."/>
            <person name="Rao X.J."/>
            <person name="Redding A."/>
            <person name="Roesel C."/>
            <person name="Sanchez-Gracia A."/>
            <person name="Schaack S."/>
            <person name="Shukla A."/>
            <person name="Tetreau G."/>
            <person name="Wang Y."/>
            <person name="Xiong G.H."/>
            <person name="Traut W."/>
            <person name="Walsh T.K."/>
            <person name="Worley K.C."/>
            <person name="Wu D."/>
            <person name="Wu W."/>
            <person name="Wu Y.Q."/>
            <person name="Zhang X."/>
            <person name="Zou Z."/>
            <person name="Zucker H."/>
            <person name="Briscoe A.D."/>
            <person name="Burmester T."/>
            <person name="Clem R.J."/>
            <person name="Feyereisen R."/>
            <person name="Grimmelikhuijzen C.J.P."/>
            <person name="Hamodrakas S.J."/>
            <person name="Hansson B.S."/>
            <person name="Huguet E."/>
            <person name="Jermiin L.S."/>
            <person name="Lan Q."/>
            <person name="Lehman H.K."/>
            <person name="Lorenzen M."/>
            <person name="Merzendorfer H."/>
            <person name="Michalopoulos I."/>
            <person name="Morton D.B."/>
            <person name="Muthukrishnan S."/>
            <person name="Oakeshott J.G."/>
            <person name="Palmer W."/>
            <person name="Park Y."/>
            <person name="Passarelli A.L."/>
            <person name="Rozas J."/>
            <person name="Schwartz L.M."/>
            <person name="Smith W."/>
            <person name="Southgate A."/>
            <person name="Vilcinskas A."/>
            <person name="Vogt R."/>
            <person name="Wang P."/>
            <person name="Werren J."/>
            <person name="Yu X.Q."/>
            <person name="Zhou J.J."/>
            <person name="Brown S.J."/>
            <person name="Scherer S.E."/>
            <person name="Richards S."/>
            <person name="Blissard G.W."/>
        </authorList>
    </citation>
    <scope>NUCLEOTIDE SEQUENCE</scope>
</reference>
<reference evidence="1" key="2">
    <citation type="submission" date="2020-12" db="EMBL/GenBank/DDBJ databases">
        <authorList>
            <person name="Kanost M."/>
        </authorList>
    </citation>
    <scope>NUCLEOTIDE SEQUENCE</scope>
</reference>
<comment type="caution">
    <text evidence="1">The sequence shown here is derived from an EMBL/GenBank/DDBJ whole genome shotgun (WGS) entry which is preliminary data.</text>
</comment>
<protein>
    <submittedName>
        <fullName evidence="1">Uncharacterized protein</fullName>
    </submittedName>
</protein>
<feature type="non-terminal residue" evidence="1">
    <location>
        <position position="1"/>
    </location>
</feature>
<organism evidence="1 2">
    <name type="scientific">Manduca sexta</name>
    <name type="common">Tobacco hawkmoth</name>
    <name type="synonym">Tobacco hornworm</name>
    <dbReference type="NCBI Taxonomy" id="7130"/>
    <lineage>
        <taxon>Eukaryota</taxon>
        <taxon>Metazoa</taxon>
        <taxon>Ecdysozoa</taxon>
        <taxon>Arthropoda</taxon>
        <taxon>Hexapoda</taxon>
        <taxon>Insecta</taxon>
        <taxon>Pterygota</taxon>
        <taxon>Neoptera</taxon>
        <taxon>Endopterygota</taxon>
        <taxon>Lepidoptera</taxon>
        <taxon>Glossata</taxon>
        <taxon>Ditrysia</taxon>
        <taxon>Bombycoidea</taxon>
        <taxon>Sphingidae</taxon>
        <taxon>Sphinginae</taxon>
        <taxon>Sphingini</taxon>
        <taxon>Manduca</taxon>
    </lineage>
</organism>